<evidence type="ECO:0000256" key="5">
    <source>
        <dbReference type="SAM" id="Phobius"/>
    </source>
</evidence>
<evidence type="ECO:0000256" key="2">
    <source>
        <dbReference type="ARBA" id="ARBA00022692"/>
    </source>
</evidence>
<dbReference type="GO" id="GO:0016874">
    <property type="term" value="F:ligase activity"/>
    <property type="evidence" value="ECO:0007669"/>
    <property type="project" value="UniProtKB-KW"/>
</dbReference>
<dbReference type="PANTHER" id="PTHR37422:SF13">
    <property type="entry name" value="LIPOPOLYSACCHARIDE BIOSYNTHESIS PROTEIN PA4999-RELATED"/>
    <property type="match status" value="1"/>
</dbReference>
<feature type="transmembrane region" description="Helical" evidence="5">
    <location>
        <begin position="29"/>
        <end position="47"/>
    </location>
</feature>
<sequence>MRIKIIIINNMLIFIFLFFLLYSNFISRIIGYNLNALFYLSFLLLLIYSLRKYFLNKIIIFQLFIVLFFAIYIFDTSFDFSANLLTIKDFIVPLLCLGIGMFFTENKLTAINYLNILYLFFIAYGIIQEVCFYTGYFYFLPWDVNYSELCIANGVVNIYQGNLLRFFGMMNSSIEYQVFVSMIPLFLLLNYNVIVNKRIFIINFILSILFLTFSFERSPIIMFLIVLIIWKFKDVLKFKNFIIVCFMVLTIFTFINYNIDFLLNNEYTKYAYQRLINGLFLKYNEDAAILERNNLQWKISKDIATKEFFGIGPGRITPSASEYKGYIGPHNNFLAFYLAYGIVGLILFLIFILFIIMRLSKIKNNFKLFGYGIIVSFFAMAMFNMPFSGKQGIIFYMLLGYLINEPLSQTIVPLSSKSTLKLKESM</sequence>
<dbReference type="GO" id="GO:0016020">
    <property type="term" value="C:membrane"/>
    <property type="evidence" value="ECO:0007669"/>
    <property type="project" value="UniProtKB-SubCell"/>
</dbReference>
<dbReference type="EMBL" id="JAKOAV010000001">
    <property type="protein sequence ID" value="MDF9406791.1"/>
    <property type="molecule type" value="Genomic_DNA"/>
</dbReference>
<dbReference type="PANTHER" id="PTHR37422">
    <property type="entry name" value="TEICHURONIC ACID BIOSYNTHESIS PROTEIN TUAE"/>
    <property type="match status" value="1"/>
</dbReference>
<protein>
    <submittedName>
        <fullName evidence="7">O-antigen ligase family protein</fullName>
    </submittedName>
</protein>
<comment type="caution">
    <text evidence="7">The sequence shown here is derived from an EMBL/GenBank/DDBJ whole genome shotgun (WGS) entry which is preliminary data.</text>
</comment>
<keyword evidence="3 5" id="KW-1133">Transmembrane helix</keyword>
<feature type="transmembrane region" description="Helical" evidence="5">
    <location>
        <begin position="116"/>
        <end position="139"/>
    </location>
</feature>
<feature type="transmembrane region" description="Helical" evidence="5">
    <location>
        <begin position="176"/>
        <end position="194"/>
    </location>
</feature>
<gene>
    <name evidence="7" type="ORF">L7E55_00200</name>
</gene>
<name>A0A9X4JUR0_9FIRM</name>
<feature type="transmembrane region" description="Helical" evidence="5">
    <location>
        <begin position="7"/>
        <end position="23"/>
    </location>
</feature>
<keyword evidence="7" id="KW-0436">Ligase</keyword>
<evidence type="ECO:0000256" key="3">
    <source>
        <dbReference type="ARBA" id="ARBA00022989"/>
    </source>
</evidence>
<dbReference type="RefSeq" id="WP_277441937.1">
    <property type="nucleotide sequence ID" value="NZ_JAKOAV010000001.1"/>
</dbReference>
<evidence type="ECO:0000256" key="4">
    <source>
        <dbReference type="ARBA" id="ARBA00023136"/>
    </source>
</evidence>
<keyword evidence="2 5" id="KW-0812">Transmembrane</keyword>
<reference evidence="7" key="1">
    <citation type="submission" date="2022-02" db="EMBL/GenBank/DDBJ databases">
        <authorList>
            <person name="Leng L."/>
        </authorList>
    </citation>
    <scope>NUCLEOTIDE SEQUENCE</scope>
    <source>
        <strain evidence="7">JI</strain>
    </source>
</reference>
<feature type="transmembrane region" description="Helical" evidence="5">
    <location>
        <begin position="241"/>
        <end position="259"/>
    </location>
</feature>
<dbReference type="Pfam" id="PF04932">
    <property type="entry name" value="Wzy_C"/>
    <property type="match status" value="1"/>
</dbReference>
<dbReference type="InterPro" id="IPR007016">
    <property type="entry name" value="O-antigen_ligase-rel_domated"/>
</dbReference>
<dbReference type="AlphaFoldDB" id="A0A9X4JUR0"/>
<dbReference type="Proteomes" id="UP001154312">
    <property type="component" value="Unassembled WGS sequence"/>
</dbReference>
<feature type="transmembrane region" description="Helical" evidence="5">
    <location>
        <begin position="368"/>
        <end position="387"/>
    </location>
</feature>
<feature type="transmembrane region" description="Helical" evidence="5">
    <location>
        <begin position="334"/>
        <end position="356"/>
    </location>
</feature>
<evidence type="ECO:0000313" key="7">
    <source>
        <dbReference type="EMBL" id="MDF9406791.1"/>
    </source>
</evidence>
<accession>A0A9X4JUR0</accession>
<feature type="domain" description="O-antigen ligase-related" evidence="6">
    <location>
        <begin position="203"/>
        <end position="349"/>
    </location>
</feature>
<dbReference type="InterPro" id="IPR051533">
    <property type="entry name" value="WaaL-like"/>
</dbReference>
<organism evidence="7 8">
    <name type="scientific">Pelotomaculum isophthalicicum JI</name>
    <dbReference type="NCBI Taxonomy" id="947010"/>
    <lineage>
        <taxon>Bacteria</taxon>
        <taxon>Bacillati</taxon>
        <taxon>Bacillota</taxon>
        <taxon>Clostridia</taxon>
        <taxon>Eubacteriales</taxon>
        <taxon>Desulfotomaculaceae</taxon>
        <taxon>Pelotomaculum</taxon>
    </lineage>
</organism>
<proteinExistence type="predicted"/>
<feature type="transmembrane region" description="Helical" evidence="5">
    <location>
        <begin position="80"/>
        <end position="104"/>
    </location>
</feature>
<feature type="transmembrane region" description="Helical" evidence="5">
    <location>
        <begin position="200"/>
        <end position="229"/>
    </location>
</feature>
<evidence type="ECO:0000313" key="8">
    <source>
        <dbReference type="Proteomes" id="UP001154312"/>
    </source>
</evidence>
<comment type="subcellular location">
    <subcellularLocation>
        <location evidence="1">Membrane</location>
        <topology evidence="1">Multi-pass membrane protein</topology>
    </subcellularLocation>
</comment>
<evidence type="ECO:0000256" key="1">
    <source>
        <dbReference type="ARBA" id="ARBA00004141"/>
    </source>
</evidence>
<feature type="transmembrane region" description="Helical" evidence="5">
    <location>
        <begin position="54"/>
        <end position="74"/>
    </location>
</feature>
<evidence type="ECO:0000259" key="6">
    <source>
        <dbReference type="Pfam" id="PF04932"/>
    </source>
</evidence>
<keyword evidence="4 5" id="KW-0472">Membrane</keyword>
<keyword evidence="8" id="KW-1185">Reference proteome</keyword>